<dbReference type="GO" id="GO:0005886">
    <property type="term" value="C:plasma membrane"/>
    <property type="evidence" value="ECO:0007669"/>
    <property type="project" value="UniProtKB-SubCell"/>
</dbReference>
<evidence type="ECO:0000256" key="7">
    <source>
        <dbReference type="ARBA" id="ARBA00022989"/>
    </source>
</evidence>
<feature type="transmembrane region" description="Helical" evidence="9">
    <location>
        <begin position="214"/>
        <end position="239"/>
    </location>
</feature>
<name>A0A6I7D7F1_9GAMM</name>
<dbReference type="KEGG" id="pcol:F1325_02855"/>
<proteinExistence type="inferred from homology"/>
<comment type="similarity">
    <text evidence="9">Belongs to the dicarboxylate/amino acid:cation symporter (DAACS) (TC 2.A.23) family.</text>
</comment>
<evidence type="ECO:0000256" key="8">
    <source>
        <dbReference type="ARBA" id="ARBA00023136"/>
    </source>
</evidence>
<evidence type="ECO:0000256" key="9">
    <source>
        <dbReference type="HAMAP-Rule" id="MF_01582"/>
    </source>
</evidence>
<accession>A0A6I7D7F1</accession>
<dbReference type="EMBL" id="CP043925">
    <property type="protein sequence ID" value="QHN09460.1"/>
    <property type="molecule type" value="Genomic_DNA"/>
</dbReference>
<keyword evidence="8 9" id="KW-0472">Membrane</keyword>
<evidence type="ECO:0000256" key="1">
    <source>
        <dbReference type="ARBA" id="ARBA00004141"/>
    </source>
</evidence>
<evidence type="ECO:0000256" key="3">
    <source>
        <dbReference type="ARBA" id="ARBA00022475"/>
    </source>
</evidence>
<dbReference type="RefSeq" id="WP_109371891.1">
    <property type="nucleotide sequence ID" value="NZ_CAXOLP010000001.1"/>
</dbReference>
<dbReference type="PRINTS" id="PR00173">
    <property type="entry name" value="EDTRNSPORT"/>
</dbReference>
<comment type="catalytic activity">
    <reaction evidence="9">
        <text>L-serine(in) + Na(+)(in) = L-serine(out) + Na(+)(out)</text>
        <dbReference type="Rhea" id="RHEA:29575"/>
        <dbReference type="ChEBI" id="CHEBI:29101"/>
        <dbReference type="ChEBI" id="CHEBI:33384"/>
    </reaction>
</comment>
<evidence type="ECO:0000256" key="5">
    <source>
        <dbReference type="ARBA" id="ARBA00022847"/>
    </source>
</evidence>
<evidence type="ECO:0000256" key="4">
    <source>
        <dbReference type="ARBA" id="ARBA00022692"/>
    </source>
</evidence>
<dbReference type="PANTHER" id="PTHR42865">
    <property type="entry name" value="PROTON/GLUTAMATE-ASPARTATE SYMPORTER"/>
    <property type="match status" value="1"/>
</dbReference>
<comment type="subcellular location">
    <subcellularLocation>
        <location evidence="9">Cell membrane</location>
        <topology evidence="9">Multi-pass membrane protein</topology>
    </subcellularLocation>
    <subcellularLocation>
        <location evidence="1">Membrane</location>
        <topology evidence="1">Multi-pass membrane protein</topology>
    </subcellularLocation>
</comment>
<evidence type="ECO:0000313" key="10">
    <source>
        <dbReference type="EMBL" id="QHN09460.1"/>
    </source>
</evidence>
<organism evidence="10 11">
    <name type="scientific">Proteus columbae</name>
    <dbReference type="NCBI Taxonomy" id="1987580"/>
    <lineage>
        <taxon>Bacteria</taxon>
        <taxon>Pseudomonadati</taxon>
        <taxon>Pseudomonadota</taxon>
        <taxon>Gammaproteobacteria</taxon>
        <taxon>Enterobacterales</taxon>
        <taxon>Morganellaceae</taxon>
        <taxon>Proteus</taxon>
    </lineage>
</organism>
<sequence>MDKQQSRVFSLFFQGSLVKQILVGLVAGILLAWLAPEAAKMMSLLGTLFISALKAVAPILVWVLVMASIANHRQGQKSNIRPVLILYLLATFFAALTAVVASFMFPSVLTLVVNESQLSPPENIAEVLKGVLINVVANPVDALINGNYMGILAWSIGLGLALRHASDTTKALTQDLADAVTNLVRVVIRLAPIGIFGLVSSTIATTGFEVLAGYLQVLAVLIGCMLFVALVVNPLIVFWKIRSNPYPLVWACLRESGVTAFFTRSSAANIPVNMAMCRRMNLNEDTYSVSIPLGATINMGGAAITITILTLAAVNTLGMPVDIPTALLLSLVAAICACGASGVAGGSLLLIPLACSMFGISNDIAMQVVAVGVMIGVLQDSAETALNSSTDVLFTATVCIAEDNRISENPLTEKNNG</sequence>
<feature type="transmembrane region" description="Helical" evidence="9">
    <location>
        <begin position="186"/>
        <end position="208"/>
    </location>
</feature>
<dbReference type="FunFam" id="1.10.3860.10:FF:000003">
    <property type="entry name" value="Serine/threonine transporter sstT"/>
    <property type="match status" value="1"/>
</dbReference>
<dbReference type="InterPro" id="IPR023025">
    <property type="entry name" value="Ser_Thr_transp_SstT"/>
</dbReference>
<dbReference type="AlphaFoldDB" id="A0A6I7D7F1"/>
<dbReference type="GO" id="GO:0015826">
    <property type="term" value="P:threonine transport"/>
    <property type="evidence" value="ECO:0007669"/>
    <property type="project" value="InterPro"/>
</dbReference>
<protein>
    <recommendedName>
        <fullName evidence="9">Serine/threonine transporter SstT</fullName>
    </recommendedName>
    <alternativeName>
        <fullName evidence="9">Na(+)/serine-threonine symporter</fullName>
    </alternativeName>
</protein>
<comment type="catalytic activity">
    <reaction evidence="9">
        <text>L-threonine(in) + Na(+)(in) = L-threonine(out) + Na(+)(out)</text>
        <dbReference type="Rhea" id="RHEA:69999"/>
        <dbReference type="ChEBI" id="CHEBI:29101"/>
        <dbReference type="ChEBI" id="CHEBI:57926"/>
    </reaction>
</comment>
<dbReference type="HAMAP" id="MF_01582">
    <property type="entry name" value="Ser_Thr_transp_SstT"/>
    <property type="match status" value="1"/>
</dbReference>
<evidence type="ECO:0000256" key="2">
    <source>
        <dbReference type="ARBA" id="ARBA00022448"/>
    </source>
</evidence>
<reference evidence="10 11" key="1">
    <citation type="submission" date="2019-09" db="EMBL/GenBank/DDBJ databases">
        <title>Emergence of a chromosome-mediated tetracycline resistance gene in Proteus strain.</title>
        <authorList>
            <person name="He D."/>
            <person name="Wang L."/>
        </authorList>
    </citation>
    <scope>NUCLEOTIDE SEQUENCE [LARGE SCALE GENOMIC DNA]</scope>
    <source>
        <strain evidence="10 11">T60</strain>
    </source>
</reference>
<feature type="transmembrane region" description="Helical" evidence="9">
    <location>
        <begin position="326"/>
        <end position="351"/>
    </location>
</feature>
<evidence type="ECO:0000313" key="11">
    <source>
        <dbReference type="Proteomes" id="UP000464700"/>
    </source>
</evidence>
<keyword evidence="5 9" id="KW-0769">Symport</keyword>
<dbReference type="Proteomes" id="UP000464700">
    <property type="component" value="Chromosome"/>
</dbReference>
<dbReference type="InterPro" id="IPR036458">
    <property type="entry name" value="Na:dicarbo_symporter_sf"/>
</dbReference>
<feature type="transmembrane region" description="Helical" evidence="9">
    <location>
        <begin position="148"/>
        <end position="165"/>
    </location>
</feature>
<feature type="transmembrane region" description="Helical" evidence="9">
    <location>
        <begin position="47"/>
        <end position="71"/>
    </location>
</feature>
<comment type="function">
    <text evidence="9">Involved in the import of serine and threonine into the cell, with the concomitant import of sodium (symport system).</text>
</comment>
<dbReference type="PANTHER" id="PTHR42865:SF8">
    <property type="entry name" value="SERINE_THREONINE TRANSPORTER SSTT"/>
    <property type="match status" value="1"/>
</dbReference>
<keyword evidence="2 9" id="KW-0813">Transport</keyword>
<gene>
    <name evidence="9 10" type="primary">sstT</name>
    <name evidence="10" type="ORF">F1325_02855</name>
</gene>
<keyword evidence="11" id="KW-1185">Reference proteome</keyword>
<keyword evidence="7 9" id="KW-1133">Transmembrane helix</keyword>
<feature type="transmembrane region" description="Helical" evidence="9">
    <location>
        <begin position="83"/>
        <end position="105"/>
    </location>
</feature>
<dbReference type="GO" id="GO:0005295">
    <property type="term" value="F:neutral L-amino acid:sodium symporter activity"/>
    <property type="evidence" value="ECO:0007669"/>
    <property type="project" value="TreeGrafter"/>
</dbReference>
<dbReference type="GO" id="GO:0032329">
    <property type="term" value="P:serine transport"/>
    <property type="evidence" value="ECO:0007669"/>
    <property type="project" value="InterPro"/>
</dbReference>
<keyword evidence="4 9" id="KW-0812">Transmembrane</keyword>
<evidence type="ECO:0000256" key="6">
    <source>
        <dbReference type="ARBA" id="ARBA00022970"/>
    </source>
</evidence>
<dbReference type="Gene3D" id="1.10.3860.10">
    <property type="entry name" value="Sodium:dicarboxylate symporter"/>
    <property type="match status" value="1"/>
</dbReference>
<dbReference type="InterPro" id="IPR001991">
    <property type="entry name" value="Na-dicarboxylate_symporter"/>
</dbReference>
<keyword evidence="6 9" id="KW-0029">Amino-acid transport</keyword>
<dbReference type="Pfam" id="PF00375">
    <property type="entry name" value="SDF"/>
    <property type="match status" value="1"/>
</dbReference>
<dbReference type="NCBIfam" id="NF010151">
    <property type="entry name" value="PRK13628.1"/>
    <property type="match status" value="1"/>
</dbReference>
<feature type="transmembrane region" description="Helical" evidence="9">
    <location>
        <begin position="289"/>
        <end position="314"/>
    </location>
</feature>
<keyword evidence="3 9" id="KW-1003">Cell membrane</keyword>
<feature type="transmembrane region" description="Helical" evidence="9">
    <location>
        <begin position="12"/>
        <end position="35"/>
    </location>
</feature>
<dbReference type="SUPFAM" id="SSF118215">
    <property type="entry name" value="Proton glutamate symport protein"/>
    <property type="match status" value="1"/>
</dbReference>